<evidence type="ECO:0000313" key="11">
    <source>
        <dbReference type="EMBL" id="GAI72692.1"/>
    </source>
</evidence>
<dbReference type="SUPFAM" id="SSF48019">
    <property type="entry name" value="post-AAA+ oligomerization domain-like"/>
    <property type="match status" value="1"/>
</dbReference>
<dbReference type="InterPro" id="IPR027417">
    <property type="entry name" value="P-loop_NTPase"/>
</dbReference>
<evidence type="ECO:0000256" key="6">
    <source>
        <dbReference type="ARBA" id="ARBA00022741"/>
    </source>
</evidence>
<feature type="domain" description="DNA polymerase III subunit gamma/tau helical lid" evidence="10">
    <location>
        <begin position="96"/>
        <end position="134"/>
    </location>
</feature>
<dbReference type="InterPro" id="IPR008921">
    <property type="entry name" value="DNA_pol3_clamp-load_cplx_C"/>
</dbReference>
<protein>
    <submittedName>
        <fullName evidence="11">Uncharacterized protein</fullName>
    </submittedName>
</protein>
<keyword evidence="7" id="KW-0862">Zinc</keyword>
<keyword evidence="8" id="KW-0067">ATP-binding</keyword>
<organism evidence="11">
    <name type="scientific">marine sediment metagenome</name>
    <dbReference type="NCBI Taxonomy" id="412755"/>
    <lineage>
        <taxon>unclassified sequences</taxon>
        <taxon>metagenomes</taxon>
        <taxon>ecological metagenomes</taxon>
    </lineage>
</organism>
<comment type="caution">
    <text evidence="11">The sequence shown here is derived from an EMBL/GenBank/DDBJ whole genome shotgun (WGS) entry which is preliminary data.</text>
</comment>
<dbReference type="InterPro" id="IPR045085">
    <property type="entry name" value="HLD_clamp_pol_III_gamma_tau"/>
</dbReference>
<evidence type="ECO:0000259" key="10">
    <source>
        <dbReference type="Pfam" id="PF22608"/>
    </source>
</evidence>
<keyword evidence="4" id="KW-0235">DNA replication</keyword>
<evidence type="ECO:0000256" key="2">
    <source>
        <dbReference type="ARBA" id="ARBA00022679"/>
    </source>
</evidence>
<evidence type="ECO:0000259" key="9">
    <source>
        <dbReference type="Pfam" id="PF12169"/>
    </source>
</evidence>
<dbReference type="EMBL" id="BARW01001298">
    <property type="protein sequence ID" value="GAI72692.1"/>
    <property type="molecule type" value="Genomic_DNA"/>
</dbReference>
<dbReference type="CDD" id="cd18137">
    <property type="entry name" value="HLD_clamp_pol_III_gamma_tau"/>
    <property type="match status" value="1"/>
</dbReference>
<name>X1QVT8_9ZZZZ</name>
<dbReference type="PANTHER" id="PTHR11669">
    <property type="entry name" value="REPLICATION FACTOR C / DNA POLYMERASE III GAMMA-TAU SUBUNIT"/>
    <property type="match status" value="1"/>
</dbReference>
<comment type="similarity">
    <text evidence="1">Belongs to the DnaX/STICHEL family.</text>
</comment>
<feature type="domain" description="DNA polymerase III gamma subunit" evidence="9">
    <location>
        <begin position="144"/>
        <end position="236"/>
    </location>
</feature>
<dbReference type="AlphaFoldDB" id="X1QVT8"/>
<dbReference type="GO" id="GO:0003887">
    <property type="term" value="F:DNA-directed DNA polymerase activity"/>
    <property type="evidence" value="ECO:0007669"/>
    <property type="project" value="InterPro"/>
</dbReference>
<dbReference type="Gene3D" id="3.40.50.300">
    <property type="entry name" value="P-loop containing nucleotide triphosphate hydrolases"/>
    <property type="match status" value="1"/>
</dbReference>
<keyword evidence="5" id="KW-0479">Metal-binding</keyword>
<dbReference type="Pfam" id="PF13177">
    <property type="entry name" value="DNA_pol3_delta2"/>
    <property type="match status" value="1"/>
</dbReference>
<dbReference type="CDD" id="cd00009">
    <property type="entry name" value="AAA"/>
    <property type="match status" value="1"/>
</dbReference>
<dbReference type="InterPro" id="IPR022754">
    <property type="entry name" value="DNA_pol_III_gamma-3"/>
</dbReference>
<keyword evidence="6" id="KW-0547">Nucleotide-binding</keyword>
<dbReference type="GO" id="GO:0005524">
    <property type="term" value="F:ATP binding"/>
    <property type="evidence" value="ECO:0007669"/>
    <property type="project" value="UniProtKB-KW"/>
</dbReference>
<dbReference type="FunFam" id="1.10.8.60:FF:000013">
    <property type="entry name" value="DNA polymerase III subunit gamma/tau"/>
    <property type="match status" value="1"/>
</dbReference>
<dbReference type="GO" id="GO:0009360">
    <property type="term" value="C:DNA polymerase III complex"/>
    <property type="evidence" value="ECO:0007669"/>
    <property type="project" value="InterPro"/>
</dbReference>
<gene>
    <name evidence="11" type="ORF">S12H4_04276</name>
</gene>
<dbReference type="Gene3D" id="1.20.272.10">
    <property type="match status" value="1"/>
</dbReference>
<evidence type="ECO:0000256" key="5">
    <source>
        <dbReference type="ARBA" id="ARBA00022723"/>
    </source>
</evidence>
<evidence type="ECO:0000256" key="3">
    <source>
        <dbReference type="ARBA" id="ARBA00022695"/>
    </source>
</evidence>
<sequence length="435" mass="47909">MIEIDAASNTGVDDIRSLRERVNYAPNQARYKVYIIDEVHMLSTSASNALLKTLEEPPPHVIFILATTEAHKIIPTILSRCQRFDFRRISQTDVISKLTRICGTEGIHMEPEALQLIAKAATGSLRDAENLLEQLTTYYGSDVGLNQVQAILGITGDWRTKELVKHIINNDVSAGVITINSVNSDGLDLKQFNRELVEYLRGLLLIKTGSSEAVDLTAEDIAELKDLAARASLSQILKAVKLFGQLELGFDNYSTLPLELALVDCALSSEEEGGGPTSQIEYETRQPVKAATPSYPKQPTAKPEPAIVPPPAAPEAAITITPPEPGSELEQLRLNWKQVVAQAPEDTKKTPAIAILRSAGVKPVAFEDNTVVLTFRYPLHKEKMGEPENQQVAEKIISNFLGRPCRVRCIYEPEDNHLVQEAQRMGAQVTSVEEK</sequence>
<dbReference type="PANTHER" id="PTHR11669:SF0">
    <property type="entry name" value="PROTEIN STICHEL-LIKE 2"/>
    <property type="match status" value="1"/>
</dbReference>
<dbReference type="GO" id="GO:0003677">
    <property type="term" value="F:DNA binding"/>
    <property type="evidence" value="ECO:0007669"/>
    <property type="project" value="InterPro"/>
</dbReference>
<keyword evidence="3" id="KW-0548">Nucleotidyltransferase</keyword>
<accession>X1QVT8</accession>
<dbReference type="SUPFAM" id="SSF52540">
    <property type="entry name" value="P-loop containing nucleoside triphosphate hydrolases"/>
    <property type="match status" value="1"/>
</dbReference>
<evidence type="ECO:0000256" key="8">
    <source>
        <dbReference type="ARBA" id="ARBA00022840"/>
    </source>
</evidence>
<dbReference type="InterPro" id="IPR012763">
    <property type="entry name" value="DNA_pol_III_sug/sutau_N"/>
</dbReference>
<dbReference type="Pfam" id="PF12169">
    <property type="entry name" value="DNA_pol3_gamma3"/>
    <property type="match status" value="1"/>
</dbReference>
<evidence type="ECO:0000256" key="1">
    <source>
        <dbReference type="ARBA" id="ARBA00006360"/>
    </source>
</evidence>
<dbReference type="Pfam" id="PF22608">
    <property type="entry name" value="DNAX_ATPase_lid"/>
    <property type="match status" value="1"/>
</dbReference>
<proteinExistence type="inferred from homology"/>
<dbReference type="GO" id="GO:0006261">
    <property type="term" value="P:DNA-templated DNA replication"/>
    <property type="evidence" value="ECO:0007669"/>
    <property type="project" value="TreeGrafter"/>
</dbReference>
<dbReference type="Gene3D" id="1.10.8.60">
    <property type="match status" value="1"/>
</dbReference>
<dbReference type="InterPro" id="IPR050238">
    <property type="entry name" value="DNA_Rep/Repair_Clamp_Loader"/>
</dbReference>
<dbReference type="GO" id="GO:0046872">
    <property type="term" value="F:metal ion binding"/>
    <property type="evidence" value="ECO:0007669"/>
    <property type="project" value="UniProtKB-KW"/>
</dbReference>
<evidence type="ECO:0000256" key="4">
    <source>
        <dbReference type="ARBA" id="ARBA00022705"/>
    </source>
</evidence>
<dbReference type="NCBIfam" id="TIGR02397">
    <property type="entry name" value="dnaX_nterm"/>
    <property type="match status" value="1"/>
</dbReference>
<evidence type="ECO:0000256" key="7">
    <source>
        <dbReference type="ARBA" id="ARBA00022833"/>
    </source>
</evidence>
<keyword evidence="2" id="KW-0808">Transferase</keyword>
<reference evidence="11" key="1">
    <citation type="journal article" date="2014" name="Front. Microbiol.">
        <title>High frequency of phylogenetically diverse reductive dehalogenase-homologous genes in deep subseafloor sedimentary metagenomes.</title>
        <authorList>
            <person name="Kawai M."/>
            <person name="Futagami T."/>
            <person name="Toyoda A."/>
            <person name="Takaki Y."/>
            <person name="Nishi S."/>
            <person name="Hori S."/>
            <person name="Arai W."/>
            <person name="Tsubouchi T."/>
            <person name="Morono Y."/>
            <person name="Uchiyama I."/>
            <person name="Ito T."/>
            <person name="Fujiyama A."/>
            <person name="Inagaki F."/>
            <person name="Takami H."/>
        </authorList>
    </citation>
    <scope>NUCLEOTIDE SEQUENCE</scope>
    <source>
        <strain evidence="11">Expedition CK06-06</strain>
    </source>
</reference>